<dbReference type="KEGG" id="uru:DSM104443_02488"/>
<gene>
    <name evidence="2" type="ORF">DSM104443_02488</name>
</gene>
<accession>A0A6M4GYD6</accession>
<dbReference type="EMBL" id="CP053069">
    <property type="protein sequence ID" value="QJR11413.1"/>
    <property type="molecule type" value="Genomic_DNA"/>
</dbReference>
<protein>
    <submittedName>
        <fullName evidence="2">Uncharacterized protein</fullName>
    </submittedName>
</protein>
<reference evidence="2 3" key="1">
    <citation type="submission" date="2020-04" db="EMBL/GenBank/DDBJ databases">
        <title>Usitatibacter rugosus gen. nov., sp. nov. and Usitatibacter palustris sp. nov., novel members of Usitatibacteraceae fam. nov. within the order Nitrosomonadales isolated from soil.</title>
        <authorList>
            <person name="Huber K.J."/>
            <person name="Neumann-Schaal M."/>
            <person name="Geppert A."/>
            <person name="Luckner M."/>
            <person name="Wanner G."/>
            <person name="Overmann J."/>
        </authorList>
    </citation>
    <scope>NUCLEOTIDE SEQUENCE [LARGE SCALE GENOMIC DNA]</scope>
    <source>
        <strain evidence="2 3">0125_3</strain>
    </source>
</reference>
<feature type="transmembrane region" description="Helical" evidence="1">
    <location>
        <begin position="6"/>
        <end position="27"/>
    </location>
</feature>
<keyword evidence="1" id="KW-1133">Transmembrane helix</keyword>
<name>A0A6M4GYD6_9PROT</name>
<keyword evidence="1" id="KW-0472">Membrane</keyword>
<keyword evidence="3" id="KW-1185">Reference proteome</keyword>
<organism evidence="2 3">
    <name type="scientific">Usitatibacter rugosus</name>
    <dbReference type="NCBI Taxonomy" id="2732067"/>
    <lineage>
        <taxon>Bacteria</taxon>
        <taxon>Pseudomonadati</taxon>
        <taxon>Pseudomonadota</taxon>
        <taxon>Betaproteobacteria</taxon>
        <taxon>Nitrosomonadales</taxon>
        <taxon>Usitatibacteraceae</taxon>
        <taxon>Usitatibacter</taxon>
    </lineage>
</organism>
<evidence type="ECO:0000313" key="3">
    <source>
        <dbReference type="Proteomes" id="UP000501534"/>
    </source>
</evidence>
<sequence length="115" mass="13158">MDIKGMAKIIGIAVVVMVVWSIYKVYFVHDPDNFTYMDARPHVISWMSANCKQYQCNYSGGGDGTAIKEEFEVEDGWIYVLSTYIAPDYEVAVLVPRDKPRNKHIVELERPKKAP</sequence>
<dbReference type="AlphaFoldDB" id="A0A6M4GYD6"/>
<evidence type="ECO:0000313" key="2">
    <source>
        <dbReference type="EMBL" id="QJR11413.1"/>
    </source>
</evidence>
<dbReference type="Proteomes" id="UP000501534">
    <property type="component" value="Chromosome"/>
</dbReference>
<proteinExistence type="predicted"/>
<keyword evidence="1" id="KW-0812">Transmembrane</keyword>
<evidence type="ECO:0000256" key="1">
    <source>
        <dbReference type="SAM" id="Phobius"/>
    </source>
</evidence>